<evidence type="ECO:0000313" key="1">
    <source>
        <dbReference type="EMBL" id="PNR56923.1"/>
    </source>
</evidence>
<dbReference type="AlphaFoldDB" id="A0A2K1KT13"/>
<protein>
    <submittedName>
        <fullName evidence="1 2">Uncharacterized protein</fullName>
    </submittedName>
</protein>
<reference evidence="1 3" key="1">
    <citation type="journal article" date="2008" name="Science">
        <title>The Physcomitrella genome reveals evolutionary insights into the conquest of land by plants.</title>
        <authorList>
            <person name="Rensing S."/>
            <person name="Lang D."/>
            <person name="Zimmer A."/>
            <person name="Terry A."/>
            <person name="Salamov A."/>
            <person name="Shapiro H."/>
            <person name="Nishiyama T."/>
            <person name="Perroud P.-F."/>
            <person name="Lindquist E."/>
            <person name="Kamisugi Y."/>
            <person name="Tanahashi T."/>
            <person name="Sakakibara K."/>
            <person name="Fujita T."/>
            <person name="Oishi K."/>
            <person name="Shin-I T."/>
            <person name="Kuroki Y."/>
            <person name="Toyoda A."/>
            <person name="Suzuki Y."/>
            <person name="Hashimoto A."/>
            <person name="Yamaguchi K."/>
            <person name="Sugano A."/>
            <person name="Kohara Y."/>
            <person name="Fujiyama A."/>
            <person name="Anterola A."/>
            <person name="Aoki S."/>
            <person name="Ashton N."/>
            <person name="Barbazuk W.B."/>
            <person name="Barker E."/>
            <person name="Bennetzen J."/>
            <person name="Bezanilla M."/>
            <person name="Blankenship R."/>
            <person name="Cho S.H."/>
            <person name="Dutcher S."/>
            <person name="Estelle M."/>
            <person name="Fawcett J.A."/>
            <person name="Gundlach H."/>
            <person name="Hanada K."/>
            <person name="Heyl A."/>
            <person name="Hicks K.A."/>
            <person name="Hugh J."/>
            <person name="Lohr M."/>
            <person name="Mayer K."/>
            <person name="Melkozernov A."/>
            <person name="Murata T."/>
            <person name="Nelson D."/>
            <person name="Pils B."/>
            <person name="Prigge M."/>
            <person name="Reiss B."/>
            <person name="Renner T."/>
            <person name="Rombauts S."/>
            <person name="Rushton P."/>
            <person name="Sanderfoot A."/>
            <person name="Schween G."/>
            <person name="Shiu S.-H."/>
            <person name="Stueber K."/>
            <person name="Theodoulou F.L."/>
            <person name="Tu H."/>
            <person name="Van de Peer Y."/>
            <person name="Verrier P.J."/>
            <person name="Waters E."/>
            <person name="Wood A."/>
            <person name="Yang L."/>
            <person name="Cove D."/>
            <person name="Cuming A."/>
            <person name="Hasebe M."/>
            <person name="Lucas S."/>
            <person name="Mishler D.B."/>
            <person name="Reski R."/>
            <person name="Grigoriev I."/>
            <person name="Quatrano R.S."/>
            <person name="Boore J.L."/>
        </authorList>
    </citation>
    <scope>NUCLEOTIDE SEQUENCE [LARGE SCALE GENOMIC DNA]</scope>
    <source>
        <strain evidence="2 3">cv. Gransden 2004</strain>
    </source>
</reference>
<accession>A0A2K1KT13</accession>
<dbReference type="EMBL" id="ABEU02000003">
    <property type="protein sequence ID" value="PNR56923.1"/>
    <property type="molecule type" value="Genomic_DNA"/>
</dbReference>
<evidence type="ECO:0000313" key="2">
    <source>
        <dbReference type="EnsemblPlants" id="PAC:32941480.CDS.1"/>
    </source>
</evidence>
<dbReference type="Gramene" id="Pp3c3_2610V3.1">
    <property type="protein sequence ID" value="PAC:32941480.CDS.1"/>
    <property type="gene ID" value="Pp3c3_2610"/>
</dbReference>
<dbReference type="Gramene" id="Pp3c3_2610V3.2">
    <property type="protein sequence ID" value="PAC:32941481.CDS.1"/>
    <property type="gene ID" value="Pp3c3_2610"/>
</dbReference>
<reference evidence="2" key="3">
    <citation type="submission" date="2020-12" db="UniProtKB">
        <authorList>
            <consortium name="EnsemblPlants"/>
        </authorList>
    </citation>
    <scope>IDENTIFICATION</scope>
</reference>
<dbReference type="EnsemblPlants" id="Pp3c3_2610V3.1">
    <property type="protein sequence ID" value="PAC:32941480.CDS.1"/>
    <property type="gene ID" value="Pp3c3_2610"/>
</dbReference>
<keyword evidence="3" id="KW-1185">Reference proteome</keyword>
<proteinExistence type="predicted"/>
<reference evidence="1 3" key="2">
    <citation type="journal article" date="2018" name="Plant J.">
        <title>The Physcomitrella patens chromosome-scale assembly reveals moss genome structure and evolution.</title>
        <authorList>
            <person name="Lang D."/>
            <person name="Ullrich K.K."/>
            <person name="Murat F."/>
            <person name="Fuchs J."/>
            <person name="Jenkins J."/>
            <person name="Haas F.B."/>
            <person name="Piednoel M."/>
            <person name="Gundlach H."/>
            <person name="Van Bel M."/>
            <person name="Meyberg R."/>
            <person name="Vives C."/>
            <person name="Morata J."/>
            <person name="Symeonidi A."/>
            <person name="Hiss M."/>
            <person name="Muchero W."/>
            <person name="Kamisugi Y."/>
            <person name="Saleh O."/>
            <person name="Blanc G."/>
            <person name="Decker E.L."/>
            <person name="van Gessel N."/>
            <person name="Grimwood J."/>
            <person name="Hayes R.D."/>
            <person name="Graham S.W."/>
            <person name="Gunter L.E."/>
            <person name="McDaniel S.F."/>
            <person name="Hoernstein S.N.W."/>
            <person name="Larsson A."/>
            <person name="Li F.W."/>
            <person name="Perroud P.F."/>
            <person name="Phillips J."/>
            <person name="Ranjan P."/>
            <person name="Rokshar D.S."/>
            <person name="Rothfels C.J."/>
            <person name="Schneider L."/>
            <person name="Shu S."/>
            <person name="Stevenson D.W."/>
            <person name="Thummler F."/>
            <person name="Tillich M."/>
            <person name="Villarreal Aguilar J.C."/>
            <person name="Widiez T."/>
            <person name="Wong G.K."/>
            <person name="Wymore A."/>
            <person name="Zhang Y."/>
            <person name="Zimmer A.D."/>
            <person name="Quatrano R.S."/>
            <person name="Mayer K.F.X."/>
            <person name="Goodstein D."/>
            <person name="Casacuberta J.M."/>
            <person name="Vandepoele K."/>
            <person name="Reski R."/>
            <person name="Cuming A.C."/>
            <person name="Tuskan G.A."/>
            <person name="Maumus F."/>
            <person name="Salse J."/>
            <person name="Schmutz J."/>
            <person name="Rensing S.A."/>
        </authorList>
    </citation>
    <scope>NUCLEOTIDE SEQUENCE [LARGE SCALE GENOMIC DNA]</scope>
    <source>
        <strain evidence="2 3">cv. Gransden 2004</strain>
    </source>
</reference>
<gene>
    <name evidence="1" type="ORF">PHYPA_003916</name>
</gene>
<sequence length="85" mass="9131">MEHPLLGEFSAAVAHQMEIVAPPKLWTSLIVNQLSMVVASSNTVSAKEFGIPFFQRSTSGKKTTALVQGNLKPAQPVPRTNAEPT</sequence>
<dbReference type="InParanoid" id="A0A2K1KT13"/>
<evidence type="ECO:0000313" key="3">
    <source>
        <dbReference type="Proteomes" id="UP000006727"/>
    </source>
</evidence>
<organism evidence="1">
    <name type="scientific">Physcomitrium patens</name>
    <name type="common">Spreading-leaved earth moss</name>
    <name type="synonym">Physcomitrella patens</name>
    <dbReference type="NCBI Taxonomy" id="3218"/>
    <lineage>
        <taxon>Eukaryota</taxon>
        <taxon>Viridiplantae</taxon>
        <taxon>Streptophyta</taxon>
        <taxon>Embryophyta</taxon>
        <taxon>Bryophyta</taxon>
        <taxon>Bryophytina</taxon>
        <taxon>Bryopsida</taxon>
        <taxon>Funariidae</taxon>
        <taxon>Funariales</taxon>
        <taxon>Funariaceae</taxon>
        <taxon>Physcomitrium</taxon>
    </lineage>
</organism>
<dbReference type="EnsemblPlants" id="Pp3c3_2610V3.2">
    <property type="protein sequence ID" value="PAC:32941481.CDS.1"/>
    <property type="gene ID" value="Pp3c3_2610"/>
</dbReference>
<dbReference type="PaxDb" id="3218-PP1S1_460V6.1"/>
<name>A0A2K1KT13_PHYPA</name>
<dbReference type="Proteomes" id="UP000006727">
    <property type="component" value="Chromosome 3"/>
</dbReference>